<dbReference type="AlphaFoldDB" id="A0A1Y2MWL2"/>
<evidence type="ECO:0000256" key="1">
    <source>
        <dbReference type="SAM" id="MobiDB-lite"/>
    </source>
</evidence>
<evidence type="ECO:0000313" key="3">
    <source>
        <dbReference type="Proteomes" id="UP000194360"/>
    </source>
</evidence>
<dbReference type="Proteomes" id="UP000194360">
    <property type="component" value="Unassembled WGS sequence"/>
</dbReference>
<evidence type="ECO:0000313" key="2">
    <source>
        <dbReference type="EMBL" id="OSY39521.1"/>
    </source>
</evidence>
<organism evidence="2 3">
    <name type="scientific">Pseudonocardia autotrophica</name>
    <name type="common">Amycolata autotrophica</name>
    <name type="synonym">Nocardia autotrophica</name>
    <dbReference type="NCBI Taxonomy" id="2074"/>
    <lineage>
        <taxon>Bacteria</taxon>
        <taxon>Bacillati</taxon>
        <taxon>Actinomycetota</taxon>
        <taxon>Actinomycetes</taxon>
        <taxon>Pseudonocardiales</taxon>
        <taxon>Pseudonocardiaceae</taxon>
        <taxon>Pseudonocardia</taxon>
    </lineage>
</organism>
<reference evidence="2 3" key="1">
    <citation type="submission" date="2016-09" db="EMBL/GenBank/DDBJ databases">
        <title>Pseudonocardia autotrophica DSM535, a candidate organism with high potential of specific P450 cytochromes.</title>
        <authorList>
            <person name="Grumaz C."/>
            <person name="Vainshtein Y."/>
            <person name="Kirstahler P."/>
            <person name="Sohn K."/>
        </authorList>
    </citation>
    <scope>NUCLEOTIDE SEQUENCE [LARGE SCALE GENOMIC DNA]</scope>
    <source>
        <strain evidence="2 3">DSM 535</strain>
    </source>
</reference>
<feature type="compositionally biased region" description="Basic and acidic residues" evidence="1">
    <location>
        <begin position="34"/>
        <end position="44"/>
    </location>
</feature>
<sequence>MVTDRTFPARPGGSCDPGAVTAQPDRPDGPAQPDRPDRPARPDRLGSLGPGPGGPMAELRERCAPLSFAPLPGFATAPPTAPGWIPLARIADPGDPALDRLLDARGDEPPGPRAVHTLRELLRELLFATAGSVYLSGAAPQPSAQRYLYRIGPGGIDERLLVVDRDPVGDRELAPAFVGTLAPLVELVGERTRVGSRTLWSYVVDMLHFGMMNVARQLGRDRAQAWRRAEELAGHLFEAGLPRRSVPALVRYGATDDQVWGVRGACCLDFTDGVHGMCLTCPVLDAEERARKWAASDLAGRK</sequence>
<keyword evidence="3" id="KW-1185">Reference proteome</keyword>
<gene>
    <name evidence="2" type="ORF">BG845_03468</name>
</gene>
<proteinExistence type="predicted"/>
<comment type="caution">
    <text evidence="2">The sequence shown here is derived from an EMBL/GenBank/DDBJ whole genome shotgun (WGS) entry which is preliminary data.</text>
</comment>
<protein>
    <submittedName>
        <fullName evidence="2">Ferric iron reductase FhuF-like transporter</fullName>
    </submittedName>
</protein>
<dbReference type="STRING" id="2074.BG845_03468"/>
<accession>A0A1Y2MWL2</accession>
<feature type="region of interest" description="Disordered" evidence="1">
    <location>
        <begin position="1"/>
        <end position="58"/>
    </location>
</feature>
<dbReference type="EMBL" id="MIGB01000017">
    <property type="protein sequence ID" value="OSY39521.1"/>
    <property type="molecule type" value="Genomic_DNA"/>
</dbReference>
<name>A0A1Y2MWL2_PSEAH</name>